<evidence type="ECO:0000313" key="2">
    <source>
        <dbReference type="EMBL" id="PTQ39266.1"/>
    </source>
</evidence>
<feature type="region of interest" description="Disordered" evidence="1">
    <location>
        <begin position="15"/>
        <end position="51"/>
    </location>
</feature>
<organism evidence="2 3">
    <name type="scientific">Marchantia polymorpha</name>
    <name type="common">Common liverwort</name>
    <name type="synonym">Marchantia aquatica</name>
    <dbReference type="NCBI Taxonomy" id="3197"/>
    <lineage>
        <taxon>Eukaryota</taxon>
        <taxon>Viridiplantae</taxon>
        <taxon>Streptophyta</taxon>
        <taxon>Embryophyta</taxon>
        <taxon>Marchantiophyta</taxon>
        <taxon>Marchantiopsida</taxon>
        <taxon>Marchantiidae</taxon>
        <taxon>Marchantiales</taxon>
        <taxon>Marchantiaceae</taxon>
        <taxon>Marchantia</taxon>
    </lineage>
</organism>
<accession>A0A2R6WZK6</accession>
<sequence>MLVLAGGVPFERSKRVKRAKAGRGRARACKQSVQKRGKVSSRRNNPRAMPQRFVSQGHFEGQSTAASFLGLYTSLYLRVKSKAAQSESSLCDSWKAPVRNWAAYDTYDSQRPTDRLVPLRPLLRQPVGRMKFRTFRSAALR</sequence>
<feature type="compositionally biased region" description="Basic residues" evidence="1">
    <location>
        <begin position="15"/>
        <end position="45"/>
    </location>
</feature>
<dbReference type="Proteomes" id="UP000244005">
    <property type="component" value="Unassembled WGS sequence"/>
</dbReference>
<proteinExistence type="predicted"/>
<reference evidence="3" key="1">
    <citation type="journal article" date="2017" name="Cell">
        <title>Insights into land plant evolution garnered from the Marchantia polymorpha genome.</title>
        <authorList>
            <person name="Bowman J.L."/>
            <person name="Kohchi T."/>
            <person name="Yamato K.T."/>
            <person name="Jenkins J."/>
            <person name="Shu S."/>
            <person name="Ishizaki K."/>
            <person name="Yamaoka S."/>
            <person name="Nishihama R."/>
            <person name="Nakamura Y."/>
            <person name="Berger F."/>
            <person name="Adam C."/>
            <person name="Aki S.S."/>
            <person name="Althoff F."/>
            <person name="Araki T."/>
            <person name="Arteaga-Vazquez M.A."/>
            <person name="Balasubrmanian S."/>
            <person name="Barry K."/>
            <person name="Bauer D."/>
            <person name="Boehm C.R."/>
            <person name="Briginshaw L."/>
            <person name="Caballero-Perez J."/>
            <person name="Catarino B."/>
            <person name="Chen F."/>
            <person name="Chiyoda S."/>
            <person name="Chovatia M."/>
            <person name="Davies K.M."/>
            <person name="Delmans M."/>
            <person name="Demura T."/>
            <person name="Dierschke T."/>
            <person name="Dolan L."/>
            <person name="Dorantes-Acosta A.E."/>
            <person name="Eklund D.M."/>
            <person name="Florent S.N."/>
            <person name="Flores-Sandoval E."/>
            <person name="Fujiyama A."/>
            <person name="Fukuzawa H."/>
            <person name="Galik B."/>
            <person name="Grimanelli D."/>
            <person name="Grimwood J."/>
            <person name="Grossniklaus U."/>
            <person name="Hamada T."/>
            <person name="Haseloff J."/>
            <person name="Hetherington A.J."/>
            <person name="Higo A."/>
            <person name="Hirakawa Y."/>
            <person name="Hundley H.N."/>
            <person name="Ikeda Y."/>
            <person name="Inoue K."/>
            <person name="Inoue S.I."/>
            <person name="Ishida S."/>
            <person name="Jia Q."/>
            <person name="Kakita M."/>
            <person name="Kanazawa T."/>
            <person name="Kawai Y."/>
            <person name="Kawashima T."/>
            <person name="Kennedy M."/>
            <person name="Kinose K."/>
            <person name="Kinoshita T."/>
            <person name="Kohara Y."/>
            <person name="Koide E."/>
            <person name="Komatsu K."/>
            <person name="Kopischke S."/>
            <person name="Kubo M."/>
            <person name="Kyozuka J."/>
            <person name="Lagercrantz U."/>
            <person name="Lin S.S."/>
            <person name="Lindquist E."/>
            <person name="Lipzen A.M."/>
            <person name="Lu C.W."/>
            <person name="De Luna E."/>
            <person name="Martienssen R.A."/>
            <person name="Minamino N."/>
            <person name="Mizutani M."/>
            <person name="Mizutani M."/>
            <person name="Mochizuki N."/>
            <person name="Monte I."/>
            <person name="Mosher R."/>
            <person name="Nagasaki H."/>
            <person name="Nakagami H."/>
            <person name="Naramoto S."/>
            <person name="Nishitani K."/>
            <person name="Ohtani M."/>
            <person name="Okamoto T."/>
            <person name="Okumura M."/>
            <person name="Phillips J."/>
            <person name="Pollak B."/>
            <person name="Reinders A."/>
            <person name="Rovekamp M."/>
            <person name="Sano R."/>
            <person name="Sawa S."/>
            <person name="Schmid M.W."/>
            <person name="Shirakawa M."/>
            <person name="Solano R."/>
            <person name="Spunde A."/>
            <person name="Suetsugu N."/>
            <person name="Sugano S."/>
            <person name="Sugiyama A."/>
            <person name="Sun R."/>
            <person name="Suzuki Y."/>
            <person name="Takenaka M."/>
            <person name="Takezawa D."/>
            <person name="Tomogane H."/>
            <person name="Tsuzuki M."/>
            <person name="Ueda T."/>
            <person name="Umeda M."/>
            <person name="Ward J.M."/>
            <person name="Watanabe Y."/>
            <person name="Yazaki K."/>
            <person name="Yokoyama R."/>
            <person name="Yoshitake Y."/>
            <person name="Yotsui I."/>
            <person name="Zachgo S."/>
            <person name="Schmutz J."/>
        </authorList>
    </citation>
    <scope>NUCLEOTIDE SEQUENCE [LARGE SCALE GENOMIC DNA]</scope>
    <source>
        <strain evidence="3">Tak-1</strain>
    </source>
</reference>
<name>A0A2R6WZK6_MARPO</name>
<dbReference type="EMBL" id="KZ772718">
    <property type="protein sequence ID" value="PTQ39266.1"/>
    <property type="molecule type" value="Genomic_DNA"/>
</dbReference>
<keyword evidence="3" id="KW-1185">Reference proteome</keyword>
<evidence type="ECO:0000313" key="3">
    <source>
        <dbReference type="Proteomes" id="UP000244005"/>
    </source>
</evidence>
<protein>
    <submittedName>
        <fullName evidence="2">Uncharacterized protein</fullName>
    </submittedName>
</protein>
<dbReference type="Gramene" id="Mp7g00400.1">
    <property type="protein sequence ID" value="Mp7g00400.1.cds1"/>
    <property type="gene ID" value="Mp7g00400"/>
</dbReference>
<gene>
    <name evidence="2" type="ORF">MARPO_0046s0084</name>
</gene>
<dbReference type="AlphaFoldDB" id="A0A2R6WZK6"/>
<evidence type="ECO:0000256" key="1">
    <source>
        <dbReference type="SAM" id="MobiDB-lite"/>
    </source>
</evidence>